<evidence type="ECO:0000313" key="1">
    <source>
        <dbReference type="EMBL" id="WTZ07633.1"/>
    </source>
</evidence>
<reference evidence="1" key="1">
    <citation type="submission" date="2022-10" db="EMBL/GenBank/DDBJ databases">
        <title>The complete genomes of actinobacterial strains from the NBC collection.</title>
        <authorList>
            <person name="Joergensen T.S."/>
            <person name="Alvarez Arevalo M."/>
            <person name="Sterndorff E.B."/>
            <person name="Faurdal D."/>
            <person name="Vuksanovic O."/>
            <person name="Mourched A.-S."/>
            <person name="Charusanti P."/>
            <person name="Shaw S."/>
            <person name="Blin K."/>
            <person name="Weber T."/>
        </authorList>
    </citation>
    <scope>NUCLEOTIDE SEQUENCE</scope>
    <source>
        <strain evidence="1">NBC_01393</strain>
    </source>
</reference>
<organism evidence="1">
    <name type="scientific">Streptomyces sp. NBC_01393</name>
    <dbReference type="NCBI Taxonomy" id="2903851"/>
    <lineage>
        <taxon>Bacteria</taxon>
        <taxon>Bacillati</taxon>
        <taxon>Actinomycetota</taxon>
        <taxon>Actinomycetes</taxon>
        <taxon>Kitasatosporales</taxon>
        <taxon>Streptomycetaceae</taxon>
        <taxon>Streptomyces</taxon>
    </lineage>
</organism>
<accession>A0AAU3HTG0</accession>
<name>A0AAU3HTG0_9ACTN</name>
<dbReference type="EMBL" id="CP109546">
    <property type="protein sequence ID" value="WTZ07633.1"/>
    <property type="molecule type" value="Genomic_DNA"/>
</dbReference>
<sequence>MRIMDIRAVVSGFRNVEPLPGPADAWHWSPAPGIDFAGALSTDGRRLLQLSARNSYDQELAVATLEFAREHEEDIFAGHPHLGTAGGFAAPGGRRFDVVAGVGPQVHGFYRVENPDLTPYVRLTFPAHSCEFSGDETLEEAVSRYRMLKMNNFDREPLPFLKMRYTNTRTRGRSGNPGRGLTEPKRLLEELRLMEGGEGSFVEFENRHGKVWRVEWHGAWFIAEWETPDGRPREIGGDDLLLFAQSWLTE</sequence>
<dbReference type="AlphaFoldDB" id="A0AAU3HTG0"/>
<proteinExistence type="predicted"/>
<gene>
    <name evidence="1" type="ORF">OG699_06220</name>
</gene>
<protein>
    <submittedName>
        <fullName evidence="1">Uncharacterized protein</fullName>
    </submittedName>
</protein>